<evidence type="ECO:0000256" key="1">
    <source>
        <dbReference type="SAM" id="MobiDB-lite"/>
    </source>
</evidence>
<keyword evidence="3" id="KW-1185">Reference proteome</keyword>
<evidence type="ECO:0000313" key="2">
    <source>
        <dbReference type="EMBL" id="KRX12078.1"/>
    </source>
</evidence>
<reference evidence="2 3" key="1">
    <citation type="submission" date="2015-01" db="EMBL/GenBank/DDBJ databases">
        <title>Evolution of Trichinella species and genotypes.</title>
        <authorList>
            <person name="Korhonen P.K."/>
            <person name="Edoardo P."/>
            <person name="Giuseppe L.R."/>
            <person name="Gasser R.B."/>
        </authorList>
    </citation>
    <scope>NUCLEOTIDE SEQUENCE [LARGE SCALE GENOMIC DNA]</scope>
    <source>
        <strain evidence="2">ISS37</strain>
    </source>
</reference>
<feature type="compositionally biased region" description="Basic and acidic residues" evidence="1">
    <location>
        <begin position="34"/>
        <end position="47"/>
    </location>
</feature>
<proteinExistence type="predicted"/>
<protein>
    <submittedName>
        <fullName evidence="2">Uncharacterized protein</fullName>
    </submittedName>
</protein>
<feature type="region of interest" description="Disordered" evidence="1">
    <location>
        <begin position="34"/>
        <end position="53"/>
    </location>
</feature>
<dbReference type="EMBL" id="JYDL01000854">
    <property type="protein sequence ID" value="KRX12078.1"/>
    <property type="molecule type" value="Genomic_DNA"/>
</dbReference>
<evidence type="ECO:0000313" key="3">
    <source>
        <dbReference type="Proteomes" id="UP000054630"/>
    </source>
</evidence>
<comment type="caution">
    <text evidence="2">The sequence shown here is derived from an EMBL/GenBank/DDBJ whole genome shotgun (WGS) entry which is preliminary data.</text>
</comment>
<organism evidence="2 3">
    <name type="scientific">Trichinella nelsoni</name>
    <dbReference type="NCBI Taxonomy" id="6336"/>
    <lineage>
        <taxon>Eukaryota</taxon>
        <taxon>Metazoa</taxon>
        <taxon>Ecdysozoa</taxon>
        <taxon>Nematoda</taxon>
        <taxon>Enoplea</taxon>
        <taxon>Dorylaimia</taxon>
        <taxon>Trichinellida</taxon>
        <taxon>Trichinellidae</taxon>
        <taxon>Trichinella</taxon>
    </lineage>
</organism>
<gene>
    <name evidence="2" type="ORF">T07_1823</name>
</gene>
<dbReference type="AlphaFoldDB" id="A0A0V0RC57"/>
<dbReference type="Proteomes" id="UP000054630">
    <property type="component" value="Unassembled WGS sequence"/>
</dbReference>
<accession>A0A0V0RC57</accession>
<sequence length="53" mass="5996">MNQGSTGSLCSCLKHLLGFLEILSQNWNQLNEKPERPKLLDHPHSIEEDLPSP</sequence>
<name>A0A0V0RC57_9BILA</name>